<dbReference type="Gene3D" id="3.30.40.10">
    <property type="entry name" value="Zinc/RING finger domain, C3HC4 (zinc finger)"/>
    <property type="match status" value="1"/>
</dbReference>
<gene>
    <name evidence="9" type="ORF">EDD36DRAFT_415539</name>
</gene>
<comment type="pathway">
    <text evidence="1">Protein modification; protein ubiquitination.</text>
</comment>
<evidence type="ECO:0000313" key="10">
    <source>
        <dbReference type="Proteomes" id="UP001203852"/>
    </source>
</evidence>
<dbReference type="GO" id="GO:0043161">
    <property type="term" value="P:proteasome-mediated ubiquitin-dependent protein catabolic process"/>
    <property type="evidence" value="ECO:0007669"/>
    <property type="project" value="TreeGrafter"/>
</dbReference>
<keyword evidence="2" id="KW-0479">Metal-binding</keyword>
<dbReference type="GO" id="GO:0008270">
    <property type="term" value="F:zinc ion binding"/>
    <property type="evidence" value="ECO:0007669"/>
    <property type="project" value="UniProtKB-KW"/>
</dbReference>
<feature type="compositionally biased region" description="Polar residues" evidence="7">
    <location>
        <begin position="15"/>
        <end position="40"/>
    </location>
</feature>
<evidence type="ECO:0000256" key="4">
    <source>
        <dbReference type="ARBA" id="ARBA00022786"/>
    </source>
</evidence>
<dbReference type="PROSITE" id="PS50089">
    <property type="entry name" value="ZF_RING_2"/>
    <property type="match status" value="1"/>
</dbReference>
<feature type="domain" description="RING-type" evidence="8">
    <location>
        <begin position="201"/>
        <end position="257"/>
    </location>
</feature>
<feature type="region of interest" description="Disordered" evidence="7">
    <location>
        <begin position="1"/>
        <end position="49"/>
    </location>
</feature>
<evidence type="ECO:0000256" key="3">
    <source>
        <dbReference type="ARBA" id="ARBA00022771"/>
    </source>
</evidence>
<dbReference type="EMBL" id="MU404351">
    <property type="protein sequence ID" value="KAI1616654.1"/>
    <property type="molecule type" value="Genomic_DNA"/>
</dbReference>
<evidence type="ECO:0000256" key="5">
    <source>
        <dbReference type="ARBA" id="ARBA00022833"/>
    </source>
</evidence>
<evidence type="ECO:0000259" key="8">
    <source>
        <dbReference type="PROSITE" id="PS50089"/>
    </source>
</evidence>
<reference evidence="9" key="1">
    <citation type="journal article" date="2022" name="bioRxiv">
        <title>Deciphering the potential niche of two novel black yeast fungi from a biological soil crust based on their genomes, phenotypes, and melanin regulation.</title>
        <authorList>
            <consortium name="DOE Joint Genome Institute"/>
            <person name="Carr E.C."/>
            <person name="Barton Q."/>
            <person name="Grambo S."/>
            <person name="Sullivan M."/>
            <person name="Renfro C.M."/>
            <person name="Kuo A."/>
            <person name="Pangilinan J."/>
            <person name="Lipzen A."/>
            <person name="Keymanesh K."/>
            <person name="Savage E."/>
            <person name="Barry K."/>
            <person name="Grigoriev I.V."/>
            <person name="Riekhof W.R."/>
            <person name="Harris S.S."/>
        </authorList>
    </citation>
    <scope>NUCLEOTIDE SEQUENCE</scope>
    <source>
        <strain evidence="9">JF 03-4F</strain>
    </source>
</reference>
<dbReference type="PANTHER" id="PTHR22763">
    <property type="entry name" value="RING ZINC FINGER PROTEIN"/>
    <property type="match status" value="1"/>
</dbReference>
<organism evidence="9 10">
    <name type="scientific">Exophiala viscosa</name>
    <dbReference type="NCBI Taxonomy" id="2486360"/>
    <lineage>
        <taxon>Eukaryota</taxon>
        <taxon>Fungi</taxon>
        <taxon>Dikarya</taxon>
        <taxon>Ascomycota</taxon>
        <taxon>Pezizomycotina</taxon>
        <taxon>Eurotiomycetes</taxon>
        <taxon>Chaetothyriomycetidae</taxon>
        <taxon>Chaetothyriales</taxon>
        <taxon>Herpotrichiellaceae</taxon>
        <taxon>Exophiala</taxon>
    </lineage>
</organism>
<evidence type="ECO:0000256" key="2">
    <source>
        <dbReference type="ARBA" id="ARBA00022723"/>
    </source>
</evidence>
<dbReference type="GO" id="GO:0012505">
    <property type="term" value="C:endomembrane system"/>
    <property type="evidence" value="ECO:0007669"/>
    <property type="project" value="TreeGrafter"/>
</dbReference>
<keyword evidence="5" id="KW-0862">Zinc</keyword>
<dbReference type="InterPro" id="IPR013083">
    <property type="entry name" value="Znf_RING/FYVE/PHD"/>
</dbReference>
<dbReference type="Pfam" id="PF12678">
    <property type="entry name" value="zf-rbx1"/>
    <property type="match status" value="1"/>
</dbReference>
<dbReference type="InterPro" id="IPR001841">
    <property type="entry name" value="Znf_RING"/>
</dbReference>
<proteinExistence type="predicted"/>
<keyword evidence="4" id="KW-0833">Ubl conjugation pathway</keyword>
<evidence type="ECO:0000313" key="9">
    <source>
        <dbReference type="EMBL" id="KAI1616654.1"/>
    </source>
</evidence>
<comment type="caution">
    <text evidence="9">The sequence shown here is derived from an EMBL/GenBank/DDBJ whole genome shotgun (WGS) entry which is preliminary data.</text>
</comment>
<keyword evidence="3 6" id="KW-0863">Zinc-finger</keyword>
<dbReference type="AlphaFoldDB" id="A0AAN6E3Y4"/>
<dbReference type="GO" id="GO:0061630">
    <property type="term" value="F:ubiquitin protein ligase activity"/>
    <property type="evidence" value="ECO:0007669"/>
    <property type="project" value="TreeGrafter"/>
</dbReference>
<dbReference type="SUPFAM" id="SSF57850">
    <property type="entry name" value="RING/U-box"/>
    <property type="match status" value="1"/>
</dbReference>
<protein>
    <recommendedName>
        <fullName evidence="8">RING-type domain-containing protein</fullName>
    </recommendedName>
</protein>
<evidence type="ECO:0000256" key="7">
    <source>
        <dbReference type="SAM" id="MobiDB-lite"/>
    </source>
</evidence>
<dbReference type="InterPro" id="IPR024766">
    <property type="entry name" value="Znf_RING_H2"/>
</dbReference>
<dbReference type="SMART" id="SM00184">
    <property type="entry name" value="RING"/>
    <property type="match status" value="1"/>
</dbReference>
<sequence>MSSSTSPPQCPDEGIQTQYRTRTGVSATTTVHETGTSPKISSSATPNPASSSVVEEVARLYQALAEFYATLKTLFNIHGYHHWQLSGDYLSAEDAVLDGYTRAEGCLLSAIKYLSIAETRFVRGEQRMRKKQPETLQLSRKNREQARFRLFGVMETLTAPRLVDLYNQRETLFPRAEAEADEATLTRGVTLIKLNPEDDMCPICYEGLGTKPMVEKEKKGLGQRGPSAVITACCKQIFHIACLRQWLDQGGSCPMCRGLFAKEFKFHLFEIGIAQLAIL</sequence>
<evidence type="ECO:0000256" key="6">
    <source>
        <dbReference type="PROSITE-ProRule" id="PRU00175"/>
    </source>
</evidence>
<name>A0AAN6E3Y4_9EURO</name>
<dbReference type="InterPro" id="IPR050731">
    <property type="entry name" value="HRD1_E3_ubiq-ligases"/>
</dbReference>
<keyword evidence="10" id="KW-1185">Reference proteome</keyword>
<evidence type="ECO:0000256" key="1">
    <source>
        <dbReference type="ARBA" id="ARBA00004906"/>
    </source>
</evidence>
<accession>A0AAN6E3Y4</accession>
<dbReference type="Proteomes" id="UP001203852">
    <property type="component" value="Unassembled WGS sequence"/>
</dbReference>